<reference evidence="1 2" key="1">
    <citation type="submission" date="2016-10" db="EMBL/GenBank/DDBJ databases">
        <title>Comparative genome analysis of multiple Pseudomonas spp. focuses on biocontrol and plant growth promoting traits.</title>
        <authorList>
            <person name="Tao X.-Y."/>
            <person name="Taylor C.G."/>
        </authorList>
    </citation>
    <scope>NUCLEOTIDE SEQUENCE [LARGE SCALE GENOMIC DNA]</scope>
    <source>
        <strain evidence="1 2">36C8</strain>
    </source>
</reference>
<gene>
    <name evidence="1" type="ORF">BK649_19915</name>
</gene>
<organism evidence="1 2">
    <name type="scientific">Pseudomonas canadensis</name>
    <dbReference type="NCBI Taxonomy" id="915099"/>
    <lineage>
        <taxon>Bacteria</taxon>
        <taxon>Pseudomonadati</taxon>
        <taxon>Pseudomonadota</taxon>
        <taxon>Gammaproteobacteria</taxon>
        <taxon>Pseudomonadales</taxon>
        <taxon>Pseudomonadaceae</taxon>
        <taxon>Pseudomonas</taxon>
    </lineage>
</organism>
<protein>
    <submittedName>
        <fullName evidence="1">Uncharacterized protein</fullName>
    </submittedName>
</protein>
<dbReference type="RefSeq" id="WP_123477139.1">
    <property type="nucleotide sequence ID" value="NZ_MOAZ01000017.1"/>
</dbReference>
<sequence length="153" mass="16853">MPAQTATLTPHQQSVLFPRPREAVGTFSVFLDGQEINIQTITVVNDPSQRILRINGRNTVGQDTVREIDIEFADHTPAGTTFNLAESEFTPTRIWLSVKTATESYVVRGVTGTLSIQQISPQLIKVQGAAVARTDTDPNGQEHDLIINFDIHT</sequence>
<evidence type="ECO:0000313" key="2">
    <source>
        <dbReference type="Proteomes" id="UP000283389"/>
    </source>
</evidence>
<evidence type="ECO:0000313" key="1">
    <source>
        <dbReference type="EMBL" id="ROM48181.1"/>
    </source>
</evidence>
<name>A0A423F1J2_9PSED</name>
<dbReference type="AlphaFoldDB" id="A0A423F1J2"/>
<dbReference type="EMBL" id="MOAZ01000017">
    <property type="protein sequence ID" value="ROM48181.1"/>
    <property type="molecule type" value="Genomic_DNA"/>
</dbReference>
<accession>A0A423F1J2</accession>
<dbReference type="Proteomes" id="UP000283389">
    <property type="component" value="Unassembled WGS sequence"/>
</dbReference>
<proteinExistence type="predicted"/>
<comment type="caution">
    <text evidence="1">The sequence shown here is derived from an EMBL/GenBank/DDBJ whole genome shotgun (WGS) entry which is preliminary data.</text>
</comment>